<name>A0A366IG29_9MICO</name>
<dbReference type="Proteomes" id="UP000253509">
    <property type="component" value="Unassembled WGS sequence"/>
</dbReference>
<gene>
    <name evidence="2" type="ORF">DFO65_109115</name>
</gene>
<comment type="caution">
    <text evidence="2">The sequence shown here is derived from an EMBL/GenBank/DDBJ whole genome shotgun (WGS) entry which is preliminary data.</text>
</comment>
<keyword evidence="1" id="KW-0472">Membrane</keyword>
<reference evidence="2 3" key="1">
    <citation type="submission" date="2018-06" db="EMBL/GenBank/DDBJ databases">
        <title>Freshwater and sediment microbial communities from various areas in North America, analyzing microbe dynamics in response to fracking.</title>
        <authorList>
            <person name="Lamendella R."/>
        </authorList>
    </citation>
    <scope>NUCLEOTIDE SEQUENCE [LARGE SCALE GENOMIC DNA]</scope>
    <source>
        <strain evidence="2 3">3b_TX</strain>
    </source>
</reference>
<evidence type="ECO:0008006" key="4">
    <source>
        <dbReference type="Google" id="ProtNLM"/>
    </source>
</evidence>
<protein>
    <recommendedName>
        <fullName evidence="4">DUF3017 family protein</fullName>
    </recommendedName>
</protein>
<dbReference type="AlphaFoldDB" id="A0A366IG29"/>
<evidence type="ECO:0000313" key="2">
    <source>
        <dbReference type="EMBL" id="RBP70342.1"/>
    </source>
</evidence>
<sequence length="65" mass="7185">MCTFIEFRLGALVLALVPAVLAVIRAMPAPWRDYWVNRSRGVDVATMLIFAGLLVVVSLVVPETR</sequence>
<accession>A0A366IG29</accession>
<evidence type="ECO:0000256" key="1">
    <source>
        <dbReference type="SAM" id="Phobius"/>
    </source>
</evidence>
<proteinExistence type="predicted"/>
<keyword evidence="1" id="KW-1133">Transmembrane helix</keyword>
<dbReference type="EMBL" id="QNSB01000009">
    <property type="protein sequence ID" value="RBP70342.1"/>
    <property type="molecule type" value="Genomic_DNA"/>
</dbReference>
<keyword evidence="1" id="KW-0812">Transmembrane</keyword>
<evidence type="ECO:0000313" key="3">
    <source>
        <dbReference type="Proteomes" id="UP000253509"/>
    </source>
</evidence>
<feature type="transmembrane region" description="Helical" evidence="1">
    <location>
        <begin position="42"/>
        <end position="61"/>
    </location>
</feature>
<dbReference type="RefSeq" id="WP_245940757.1">
    <property type="nucleotide sequence ID" value="NZ_QNSB01000009.1"/>
</dbReference>
<keyword evidence="3" id="KW-1185">Reference proteome</keyword>
<organism evidence="2 3">
    <name type="scientific">Brevibacterium celere</name>
    <dbReference type="NCBI Taxonomy" id="225845"/>
    <lineage>
        <taxon>Bacteria</taxon>
        <taxon>Bacillati</taxon>
        <taxon>Actinomycetota</taxon>
        <taxon>Actinomycetes</taxon>
        <taxon>Micrococcales</taxon>
        <taxon>Brevibacteriaceae</taxon>
        <taxon>Brevibacterium</taxon>
    </lineage>
</organism>